<feature type="coiled-coil region" evidence="1">
    <location>
        <begin position="55"/>
        <end position="96"/>
    </location>
</feature>
<reference evidence="2" key="1">
    <citation type="submission" date="2020-03" db="EMBL/GenBank/DDBJ databases">
        <title>The deep terrestrial virosphere.</title>
        <authorList>
            <person name="Holmfeldt K."/>
            <person name="Nilsson E."/>
            <person name="Simone D."/>
            <person name="Lopez-Fernandez M."/>
            <person name="Wu X."/>
            <person name="de Brujin I."/>
            <person name="Lundin D."/>
            <person name="Andersson A."/>
            <person name="Bertilsson S."/>
            <person name="Dopson M."/>
        </authorList>
    </citation>
    <scope>NUCLEOTIDE SEQUENCE</scope>
    <source>
        <strain evidence="2">MM415A01931</strain>
    </source>
</reference>
<gene>
    <name evidence="2" type="ORF">MM415A01931_0003</name>
</gene>
<dbReference type="EMBL" id="MT142119">
    <property type="protein sequence ID" value="QJA74752.1"/>
    <property type="molecule type" value="Genomic_DNA"/>
</dbReference>
<proteinExistence type="predicted"/>
<evidence type="ECO:0000313" key="2">
    <source>
        <dbReference type="EMBL" id="QJA74752.1"/>
    </source>
</evidence>
<sequence>MAVSETTVKVDRRYLRNKTKDDLIVLILQLMEIGAKKDVEIQRLKDKTLVMKAFDAKKIIEIERLKEENKRLLQELDEAESRAVVLERKEAEREKRLRMERFN</sequence>
<keyword evidence="1" id="KW-0175">Coiled coil</keyword>
<protein>
    <submittedName>
        <fullName evidence="2">Uncharacterized protein</fullName>
    </submittedName>
</protein>
<dbReference type="AlphaFoldDB" id="A0A6M3K093"/>
<evidence type="ECO:0000256" key="1">
    <source>
        <dbReference type="SAM" id="Coils"/>
    </source>
</evidence>
<accession>A0A6M3K093</accession>
<name>A0A6M3K093_9ZZZZ</name>
<organism evidence="2">
    <name type="scientific">viral metagenome</name>
    <dbReference type="NCBI Taxonomy" id="1070528"/>
    <lineage>
        <taxon>unclassified sequences</taxon>
        <taxon>metagenomes</taxon>
        <taxon>organismal metagenomes</taxon>
    </lineage>
</organism>